<gene>
    <name evidence="2" type="ORF">Srubr_02170</name>
</gene>
<accession>A0ABQ3R3E0</accession>
<dbReference type="NCBIfam" id="TIGR01552">
    <property type="entry name" value="phd_fam"/>
    <property type="match status" value="1"/>
</dbReference>
<protein>
    <recommendedName>
        <fullName evidence="4">Antitoxin</fullName>
    </recommendedName>
</protein>
<dbReference type="Proteomes" id="UP000646738">
    <property type="component" value="Unassembled WGS sequence"/>
</dbReference>
<keyword evidence="3" id="KW-1185">Reference proteome</keyword>
<name>A0ABQ3R3E0_STRRR</name>
<dbReference type="RefSeq" id="WP_189999663.1">
    <property type="nucleotide sequence ID" value="NZ_BNCB01000032.1"/>
</dbReference>
<dbReference type="InterPro" id="IPR036165">
    <property type="entry name" value="YefM-like_sf"/>
</dbReference>
<evidence type="ECO:0008006" key="4">
    <source>
        <dbReference type="Google" id="ProtNLM"/>
    </source>
</evidence>
<evidence type="ECO:0000256" key="1">
    <source>
        <dbReference type="ARBA" id="ARBA00009981"/>
    </source>
</evidence>
<evidence type="ECO:0000313" key="3">
    <source>
        <dbReference type="Proteomes" id="UP000646738"/>
    </source>
</evidence>
<proteinExistence type="inferred from homology"/>
<reference evidence="3" key="1">
    <citation type="submission" date="2023-07" db="EMBL/GenBank/DDBJ databases">
        <title>Whole genome shotgun sequence of Streptomyces achromogenes subsp. rubradiris NBRC 14000.</title>
        <authorList>
            <person name="Komaki H."/>
            <person name="Tamura T."/>
        </authorList>
    </citation>
    <scope>NUCLEOTIDE SEQUENCE [LARGE SCALE GENOMIC DNA]</scope>
    <source>
        <strain evidence="3">NBRC 14000</strain>
    </source>
</reference>
<comment type="caution">
    <text evidence="2">The sequence shown here is derived from an EMBL/GenBank/DDBJ whole genome shotgun (WGS) entry which is preliminary data.</text>
</comment>
<organism evidence="2 3">
    <name type="scientific">Streptomyces rubradiris</name>
    <name type="common">Streptomyces achromogenes subsp. rubradiris</name>
    <dbReference type="NCBI Taxonomy" id="285531"/>
    <lineage>
        <taxon>Bacteria</taxon>
        <taxon>Bacillati</taxon>
        <taxon>Actinomycetota</taxon>
        <taxon>Actinomycetes</taxon>
        <taxon>Kitasatosporales</taxon>
        <taxon>Streptomycetaceae</taxon>
        <taxon>Streptomyces</taxon>
    </lineage>
</organism>
<dbReference type="EMBL" id="BNEA01000001">
    <property type="protein sequence ID" value="GHI50371.1"/>
    <property type="molecule type" value="Genomic_DNA"/>
</dbReference>
<dbReference type="SUPFAM" id="SSF143120">
    <property type="entry name" value="YefM-like"/>
    <property type="match status" value="1"/>
</dbReference>
<comment type="similarity">
    <text evidence="1">Belongs to the phD/YefM antitoxin family.</text>
</comment>
<evidence type="ECO:0000313" key="2">
    <source>
        <dbReference type="EMBL" id="GHI50371.1"/>
    </source>
</evidence>
<sequence length="94" mass="10578">MTYTLAMALHPKIEIKEDGVAEVGMTDARAALTSLIREVSWGQRPGAFTERGKRVAMLVPPEFYEQAVRERAALERVRNQWPDVYSDLFGDLPG</sequence>